<evidence type="ECO:0000313" key="10">
    <source>
        <dbReference type="Proteomes" id="UP001157126"/>
    </source>
</evidence>
<gene>
    <name evidence="9" type="ORF">GCM10025883_23930</name>
</gene>
<comment type="subcellular location">
    <subcellularLocation>
        <location evidence="1 8">Cell membrane</location>
        <topology evidence="1 8">Multi-pass membrane protein</topology>
    </subcellularLocation>
</comment>
<organism evidence="9 10">
    <name type="scientific">Mobilicoccus caccae</name>
    <dbReference type="NCBI Taxonomy" id="1859295"/>
    <lineage>
        <taxon>Bacteria</taxon>
        <taxon>Bacillati</taxon>
        <taxon>Actinomycetota</taxon>
        <taxon>Actinomycetes</taxon>
        <taxon>Micrococcales</taxon>
        <taxon>Dermatophilaceae</taxon>
        <taxon>Mobilicoccus</taxon>
    </lineage>
</organism>
<evidence type="ECO:0000313" key="9">
    <source>
        <dbReference type="EMBL" id="GMA40348.1"/>
    </source>
</evidence>
<feature type="transmembrane region" description="Helical" evidence="8">
    <location>
        <begin position="138"/>
        <end position="157"/>
    </location>
</feature>
<evidence type="ECO:0000256" key="2">
    <source>
        <dbReference type="ARBA" id="ARBA00009142"/>
    </source>
</evidence>
<evidence type="ECO:0000256" key="7">
    <source>
        <dbReference type="ARBA" id="ARBA00023136"/>
    </source>
</evidence>
<dbReference type="InterPro" id="IPR052017">
    <property type="entry name" value="TSUP"/>
</dbReference>
<feature type="transmembrane region" description="Helical" evidence="8">
    <location>
        <begin position="98"/>
        <end position="117"/>
    </location>
</feature>
<dbReference type="EMBL" id="BSUO01000001">
    <property type="protein sequence ID" value="GMA40348.1"/>
    <property type="molecule type" value="Genomic_DNA"/>
</dbReference>
<feature type="transmembrane region" description="Helical" evidence="8">
    <location>
        <begin position="226"/>
        <end position="250"/>
    </location>
</feature>
<dbReference type="PANTHER" id="PTHR30269">
    <property type="entry name" value="TRANSMEMBRANE PROTEIN YFCA"/>
    <property type="match status" value="1"/>
</dbReference>
<feature type="transmembrane region" description="Helical" evidence="8">
    <location>
        <begin position="73"/>
        <end position="92"/>
    </location>
</feature>
<dbReference type="PANTHER" id="PTHR30269:SF37">
    <property type="entry name" value="MEMBRANE TRANSPORTER PROTEIN"/>
    <property type="match status" value="1"/>
</dbReference>
<dbReference type="Pfam" id="PF01925">
    <property type="entry name" value="TauE"/>
    <property type="match status" value="1"/>
</dbReference>
<keyword evidence="4 8" id="KW-1003">Cell membrane</keyword>
<comment type="similarity">
    <text evidence="2 8">Belongs to the 4-toluene sulfonate uptake permease (TSUP) (TC 2.A.102) family.</text>
</comment>
<sequence length="251" mass="25940">MPPEVSLLITCASLVVATIAQRVVGMGFGIIMAPVVAIVAGPYSAVLVVNLFAALACALMVPYLWRDIDWGRLLWLVVPASFGSIVGLLLARVTDADVLRLGVGVAAILGVVVSVVFERGEHTVDAAAARTASGTTIGILNSAVALGAPAIAVYSMLSRWSGPSFSATMQPFWVVLSLMTLLQRQVIAPGGAPAWPWWGWACAAMATVVGSITAERVAHRVTPRAARLAVIVLSLTAGLSVTGVGIFGLLG</sequence>
<feature type="transmembrane region" description="Helical" evidence="8">
    <location>
        <begin position="194"/>
        <end position="214"/>
    </location>
</feature>
<keyword evidence="5 8" id="KW-0812">Transmembrane</keyword>
<evidence type="ECO:0000256" key="1">
    <source>
        <dbReference type="ARBA" id="ARBA00004651"/>
    </source>
</evidence>
<dbReference type="RefSeq" id="WP_284304071.1">
    <property type="nucleotide sequence ID" value="NZ_BSUO01000001.1"/>
</dbReference>
<reference evidence="10" key="1">
    <citation type="journal article" date="2019" name="Int. J. Syst. Evol. Microbiol.">
        <title>The Global Catalogue of Microorganisms (GCM) 10K type strain sequencing project: providing services to taxonomists for standard genome sequencing and annotation.</title>
        <authorList>
            <consortium name="The Broad Institute Genomics Platform"/>
            <consortium name="The Broad Institute Genome Sequencing Center for Infectious Disease"/>
            <person name="Wu L."/>
            <person name="Ma J."/>
        </authorList>
    </citation>
    <scope>NUCLEOTIDE SEQUENCE [LARGE SCALE GENOMIC DNA]</scope>
    <source>
        <strain evidence="10">NBRC 113072</strain>
    </source>
</reference>
<keyword evidence="3" id="KW-0813">Transport</keyword>
<dbReference type="InterPro" id="IPR002781">
    <property type="entry name" value="TM_pro_TauE-like"/>
</dbReference>
<evidence type="ECO:0000256" key="6">
    <source>
        <dbReference type="ARBA" id="ARBA00022989"/>
    </source>
</evidence>
<proteinExistence type="inferred from homology"/>
<feature type="transmembrane region" description="Helical" evidence="8">
    <location>
        <begin position="30"/>
        <end position="61"/>
    </location>
</feature>
<evidence type="ECO:0000256" key="4">
    <source>
        <dbReference type="ARBA" id="ARBA00022475"/>
    </source>
</evidence>
<protein>
    <recommendedName>
        <fullName evidence="8">Probable membrane transporter protein</fullName>
    </recommendedName>
</protein>
<keyword evidence="10" id="KW-1185">Reference proteome</keyword>
<evidence type="ECO:0000256" key="8">
    <source>
        <dbReference type="RuleBase" id="RU363041"/>
    </source>
</evidence>
<dbReference type="Proteomes" id="UP001157126">
    <property type="component" value="Unassembled WGS sequence"/>
</dbReference>
<name>A0ABQ6IST6_9MICO</name>
<evidence type="ECO:0000256" key="5">
    <source>
        <dbReference type="ARBA" id="ARBA00022692"/>
    </source>
</evidence>
<comment type="caution">
    <text evidence="9">The sequence shown here is derived from an EMBL/GenBank/DDBJ whole genome shotgun (WGS) entry which is preliminary data.</text>
</comment>
<evidence type="ECO:0000256" key="3">
    <source>
        <dbReference type="ARBA" id="ARBA00022448"/>
    </source>
</evidence>
<accession>A0ABQ6IST6</accession>
<keyword evidence="6 8" id="KW-1133">Transmembrane helix</keyword>
<keyword evidence="7 8" id="KW-0472">Membrane</keyword>